<evidence type="ECO:0000256" key="6">
    <source>
        <dbReference type="ARBA" id="ARBA00022679"/>
    </source>
</evidence>
<reference evidence="12" key="1">
    <citation type="journal article" date="2019" name="Int. J. Syst. Evol. Microbiol.">
        <title>The Global Catalogue of Microorganisms (GCM) 10K type strain sequencing project: providing services to taxonomists for standard genome sequencing and annotation.</title>
        <authorList>
            <consortium name="The Broad Institute Genomics Platform"/>
            <consortium name="The Broad Institute Genome Sequencing Center for Infectious Disease"/>
            <person name="Wu L."/>
            <person name="Ma J."/>
        </authorList>
    </citation>
    <scope>NUCLEOTIDE SEQUENCE [LARGE SCALE GENOMIC DNA]</scope>
    <source>
        <strain evidence="12">KCTC 3950</strain>
    </source>
</reference>
<dbReference type="SUPFAM" id="SSF53671">
    <property type="entry name" value="Aspartate/ornithine carbamoyltransferase"/>
    <property type="match status" value="1"/>
</dbReference>
<dbReference type="EMBL" id="JBHUME010000019">
    <property type="protein sequence ID" value="MFD2615574.1"/>
    <property type="molecule type" value="Genomic_DNA"/>
</dbReference>
<comment type="pathway">
    <text evidence="2">Amino-acid biosynthesis; L-arginine biosynthesis; L-arginine from L-ornithine and carbamoyl phosphate: step 1/3.</text>
</comment>
<feature type="domain" description="Aspartate/ornithine carbamoyltransferase Asp/Orn-binding" evidence="9">
    <location>
        <begin position="165"/>
        <end position="319"/>
    </location>
</feature>
<dbReference type="PANTHER" id="PTHR45753:SF3">
    <property type="entry name" value="ORNITHINE TRANSCARBAMYLASE, MITOCHONDRIAL"/>
    <property type="match status" value="1"/>
</dbReference>
<evidence type="ECO:0000256" key="3">
    <source>
        <dbReference type="ARBA" id="ARBA00007805"/>
    </source>
</evidence>
<evidence type="ECO:0000256" key="4">
    <source>
        <dbReference type="ARBA" id="ARBA00013007"/>
    </source>
</evidence>
<evidence type="ECO:0000256" key="2">
    <source>
        <dbReference type="ARBA" id="ARBA00004975"/>
    </source>
</evidence>
<dbReference type="PRINTS" id="PR00100">
    <property type="entry name" value="AOTCASE"/>
</dbReference>
<feature type="binding site" evidence="8">
    <location>
        <position position="309"/>
    </location>
    <ligand>
        <name>carbamoyl phosphate</name>
        <dbReference type="ChEBI" id="CHEBI:58228"/>
    </ligand>
</feature>
<comment type="caution">
    <text evidence="11">The sequence shown here is derived from an EMBL/GenBank/DDBJ whole genome shotgun (WGS) entry which is preliminary data.</text>
</comment>
<dbReference type="Pfam" id="PF02729">
    <property type="entry name" value="OTCace_N"/>
    <property type="match status" value="1"/>
</dbReference>
<dbReference type="NCBIfam" id="NF001986">
    <property type="entry name" value="PRK00779.1"/>
    <property type="match status" value="1"/>
</dbReference>
<feature type="binding site" evidence="8">
    <location>
        <begin position="281"/>
        <end position="282"/>
    </location>
    <ligand>
        <name>carbamoyl phosphate</name>
        <dbReference type="ChEBI" id="CHEBI:58228"/>
    </ligand>
</feature>
<accession>A0ABW5PM16</accession>
<dbReference type="InterPro" id="IPR024904">
    <property type="entry name" value="OTCase_ArgI"/>
</dbReference>
<feature type="binding site" evidence="8">
    <location>
        <position position="177"/>
    </location>
    <ligand>
        <name>L-ornithine</name>
        <dbReference type="ChEBI" id="CHEBI:46911"/>
    </ligand>
</feature>
<dbReference type="Pfam" id="PF00185">
    <property type="entry name" value="OTCace"/>
    <property type="match status" value="1"/>
</dbReference>
<evidence type="ECO:0000313" key="11">
    <source>
        <dbReference type="EMBL" id="MFD2615574.1"/>
    </source>
</evidence>
<feature type="binding site" evidence="8">
    <location>
        <position position="119"/>
    </location>
    <ligand>
        <name>carbamoyl phosphate</name>
        <dbReference type="ChEBI" id="CHEBI:58228"/>
    </ligand>
</feature>
<keyword evidence="6 8" id="KW-0808">Transferase</keyword>
<feature type="domain" description="Aspartate/ornithine carbamoyltransferase carbamoyl-P binding" evidence="10">
    <location>
        <begin position="19"/>
        <end position="159"/>
    </location>
</feature>
<proteinExistence type="inferred from homology"/>
<comment type="subcellular location">
    <subcellularLocation>
        <location evidence="8">Cytoplasm</location>
    </subcellularLocation>
</comment>
<gene>
    <name evidence="11" type="primary">argF</name>
    <name evidence="11" type="ORF">ACFSUF_24510</name>
</gene>
<name>A0ABW5PM16_9BACL</name>
<dbReference type="PROSITE" id="PS00097">
    <property type="entry name" value="CARBAMOYLTRANSFERASE"/>
    <property type="match status" value="1"/>
</dbReference>
<dbReference type="PANTHER" id="PTHR45753">
    <property type="entry name" value="ORNITHINE CARBAMOYLTRANSFERASE, MITOCHONDRIAL"/>
    <property type="match status" value="1"/>
</dbReference>
<feature type="binding site" evidence="8">
    <location>
        <begin position="245"/>
        <end position="246"/>
    </location>
    <ligand>
        <name>L-ornithine</name>
        <dbReference type="ChEBI" id="CHEBI:46911"/>
    </ligand>
</feature>
<evidence type="ECO:0000259" key="10">
    <source>
        <dbReference type="Pfam" id="PF02729"/>
    </source>
</evidence>
<keyword evidence="8" id="KW-0963">Cytoplasm</keyword>
<evidence type="ECO:0000256" key="7">
    <source>
        <dbReference type="ARBA" id="ARBA00048772"/>
    </source>
</evidence>
<evidence type="ECO:0000256" key="8">
    <source>
        <dbReference type="HAMAP-Rule" id="MF_01109"/>
    </source>
</evidence>
<evidence type="ECO:0000313" key="12">
    <source>
        <dbReference type="Proteomes" id="UP001597541"/>
    </source>
</evidence>
<comment type="catalytic activity">
    <reaction evidence="7 8">
        <text>carbamoyl phosphate + L-ornithine = L-citrulline + phosphate + H(+)</text>
        <dbReference type="Rhea" id="RHEA:19513"/>
        <dbReference type="ChEBI" id="CHEBI:15378"/>
        <dbReference type="ChEBI" id="CHEBI:43474"/>
        <dbReference type="ChEBI" id="CHEBI:46911"/>
        <dbReference type="ChEBI" id="CHEBI:57743"/>
        <dbReference type="ChEBI" id="CHEBI:58228"/>
        <dbReference type="EC" id="2.1.3.3"/>
    </reaction>
</comment>
<dbReference type="InterPro" id="IPR006132">
    <property type="entry name" value="Asp/Orn_carbamoyltranf_P-bd"/>
</dbReference>
<dbReference type="EC" id="2.1.3.3" evidence="4 8"/>
<evidence type="ECO:0000259" key="9">
    <source>
        <dbReference type="Pfam" id="PF00185"/>
    </source>
</evidence>
<dbReference type="HAMAP" id="MF_01109">
    <property type="entry name" value="OTCase"/>
    <property type="match status" value="1"/>
</dbReference>
<protein>
    <recommendedName>
        <fullName evidence="5 8">Ornithine carbamoyltransferase</fullName>
        <shortName evidence="8">OTCase</shortName>
        <ecNumber evidence="4 8">2.1.3.3</ecNumber>
    </recommendedName>
</protein>
<dbReference type="NCBIfam" id="TIGR00658">
    <property type="entry name" value="orni_carb_tr"/>
    <property type="match status" value="1"/>
</dbReference>
<evidence type="ECO:0000256" key="1">
    <source>
        <dbReference type="ARBA" id="ARBA00003822"/>
    </source>
</evidence>
<evidence type="ECO:0000256" key="5">
    <source>
        <dbReference type="ARBA" id="ARBA00016634"/>
    </source>
</evidence>
<keyword evidence="12" id="KW-1185">Reference proteome</keyword>
<comment type="similarity">
    <text evidence="3 8">Belongs to the aspartate/ornithine carbamoyltransferase superfamily. OTCase family.</text>
</comment>
<feature type="binding site" evidence="8">
    <location>
        <begin position="68"/>
        <end position="71"/>
    </location>
    <ligand>
        <name>carbamoyl phosphate</name>
        <dbReference type="ChEBI" id="CHEBI:58228"/>
    </ligand>
</feature>
<dbReference type="RefSeq" id="WP_377607567.1">
    <property type="nucleotide sequence ID" value="NZ_JBHUME010000019.1"/>
</dbReference>
<dbReference type="GO" id="GO:0004585">
    <property type="term" value="F:ornithine carbamoyltransferase activity"/>
    <property type="evidence" value="ECO:0007669"/>
    <property type="project" value="UniProtKB-EC"/>
</dbReference>
<organism evidence="11 12">
    <name type="scientific">Paenibacillus gansuensis</name>
    <dbReference type="NCBI Taxonomy" id="306542"/>
    <lineage>
        <taxon>Bacteria</taxon>
        <taxon>Bacillati</taxon>
        <taxon>Bacillota</taxon>
        <taxon>Bacilli</taxon>
        <taxon>Bacillales</taxon>
        <taxon>Paenibacillaceae</taxon>
        <taxon>Paenibacillus</taxon>
    </lineage>
</organism>
<dbReference type="Gene3D" id="3.40.50.1370">
    <property type="entry name" value="Aspartate/ornithine carbamoyltransferase"/>
    <property type="match status" value="2"/>
</dbReference>
<comment type="function">
    <text evidence="1">Reversibly catalyzes the transfer of the carbamoyl group from carbamoyl phosphate (CP) to the N(epsilon) atom of ornithine (ORN) to produce L-citrulline.</text>
</comment>
<dbReference type="InterPro" id="IPR006131">
    <property type="entry name" value="Asp_carbamoyltransf_Asp/Orn-bd"/>
</dbReference>
<dbReference type="InterPro" id="IPR002292">
    <property type="entry name" value="Orn/put_carbamltrans"/>
</dbReference>
<feature type="binding site" evidence="8">
    <location>
        <begin position="146"/>
        <end position="149"/>
    </location>
    <ligand>
        <name>carbamoyl phosphate</name>
        <dbReference type="ChEBI" id="CHEBI:58228"/>
    </ligand>
</feature>
<dbReference type="InterPro" id="IPR006130">
    <property type="entry name" value="Asp/Orn_carbamoylTrfase"/>
</dbReference>
<sequence>MATAKGATIEALELDLKGRDFLALVDYTPEEIRYLIDSAIEIKSKHKNCEVYQPLKGKTLGMIFEKSSTRTRVSFEVGMYQLGGQALFLSKNDIQLNRGETVWDTAQTLSRYLDGIMIRTFAHRNVVDLARGATVPVINGLTDLSHPCQALADYQTVLEHKGRLDGLKIAFIGDGNNMVHSLMIGASKLGMHFALAAPEGYDADPEVVQLAKENASLTGATITLTRDPKEAIAEADIIYTDVWASMGQEEEQKIRERAFRNYQVNEELVRYAKKDYLFMHCLPAHRGEEVSAGVIDGAQSIIFDQAENRLHAQKAIMAAIL</sequence>
<dbReference type="Proteomes" id="UP001597541">
    <property type="component" value="Unassembled WGS sequence"/>
</dbReference>
<dbReference type="PRINTS" id="PR00102">
    <property type="entry name" value="OTCASE"/>
</dbReference>
<feature type="binding site" evidence="8">
    <location>
        <position position="95"/>
    </location>
    <ligand>
        <name>carbamoyl phosphate</name>
        <dbReference type="ChEBI" id="CHEBI:58228"/>
    </ligand>
</feature>
<feature type="binding site" evidence="8">
    <location>
        <position position="241"/>
    </location>
    <ligand>
        <name>L-ornithine</name>
        <dbReference type="ChEBI" id="CHEBI:46911"/>
    </ligand>
</feature>
<dbReference type="InterPro" id="IPR036901">
    <property type="entry name" value="Asp/Orn_carbamoylTrfase_sf"/>
</dbReference>